<dbReference type="InterPro" id="IPR041222">
    <property type="entry name" value="PriA_3primeBD"/>
</dbReference>
<dbReference type="PANTHER" id="PTHR30580:SF0">
    <property type="entry name" value="PRIMOSOMAL PROTEIN N"/>
    <property type="match status" value="1"/>
</dbReference>
<proteinExistence type="inferred from homology"/>
<evidence type="ECO:0000256" key="6">
    <source>
        <dbReference type="ARBA" id="ARBA00022806"/>
    </source>
</evidence>
<dbReference type="PROSITE" id="PS51194">
    <property type="entry name" value="HELICASE_CTER"/>
    <property type="match status" value="1"/>
</dbReference>
<protein>
    <recommendedName>
        <fullName evidence="12">Replication restart protein PriA</fullName>
    </recommendedName>
    <alternativeName>
        <fullName evidence="12">ATP-dependent DNA helicase PriA</fullName>
        <ecNumber evidence="12">5.6.2.4</ecNumber>
    </alternativeName>
    <alternativeName>
        <fullName evidence="12">DNA 3'-5' helicase PriA</fullName>
    </alternativeName>
</protein>
<dbReference type="EMBL" id="DVNE01000031">
    <property type="protein sequence ID" value="HIU61660.1"/>
    <property type="molecule type" value="Genomic_DNA"/>
</dbReference>
<dbReference type="GO" id="GO:0003677">
    <property type="term" value="F:DNA binding"/>
    <property type="evidence" value="ECO:0007669"/>
    <property type="project" value="UniProtKB-UniRule"/>
</dbReference>
<keyword evidence="7 12" id="KW-0862">Zinc</keyword>
<dbReference type="Gene3D" id="3.40.1440.60">
    <property type="entry name" value="PriA, 3(prime) DNA-binding domain"/>
    <property type="match status" value="1"/>
</dbReference>
<comment type="similarity">
    <text evidence="12">Belongs to the helicase family. PriA subfamily.</text>
</comment>
<dbReference type="GO" id="GO:0006269">
    <property type="term" value="P:DNA replication, synthesis of primer"/>
    <property type="evidence" value="ECO:0007669"/>
    <property type="project" value="UniProtKB-KW"/>
</dbReference>
<keyword evidence="1 12" id="KW-0639">Primosome</keyword>
<dbReference type="CDD" id="cd17929">
    <property type="entry name" value="DEXHc_priA"/>
    <property type="match status" value="1"/>
</dbReference>
<dbReference type="InterPro" id="IPR040498">
    <property type="entry name" value="PriA_CRR"/>
</dbReference>
<dbReference type="SMART" id="SM00487">
    <property type="entry name" value="DEXDc"/>
    <property type="match status" value="1"/>
</dbReference>
<feature type="binding site" evidence="12">
    <location>
        <position position="469"/>
    </location>
    <ligand>
        <name>Zn(2+)</name>
        <dbReference type="ChEBI" id="CHEBI:29105"/>
        <label>2</label>
    </ligand>
</feature>
<evidence type="ECO:0000256" key="12">
    <source>
        <dbReference type="HAMAP-Rule" id="MF_00983"/>
    </source>
</evidence>
<comment type="catalytic activity">
    <reaction evidence="11 12">
        <text>ATP + H2O = ADP + phosphate + H(+)</text>
        <dbReference type="Rhea" id="RHEA:13065"/>
        <dbReference type="ChEBI" id="CHEBI:15377"/>
        <dbReference type="ChEBI" id="CHEBI:15378"/>
        <dbReference type="ChEBI" id="CHEBI:30616"/>
        <dbReference type="ChEBI" id="CHEBI:43474"/>
        <dbReference type="ChEBI" id="CHEBI:456216"/>
        <dbReference type="EC" id="5.6.2.4"/>
    </reaction>
</comment>
<dbReference type="PROSITE" id="PS51192">
    <property type="entry name" value="HELICASE_ATP_BIND_1"/>
    <property type="match status" value="1"/>
</dbReference>
<feature type="binding site" evidence="12">
    <location>
        <position position="482"/>
    </location>
    <ligand>
        <name>Zn(2+)</name>
        <dbReference type="ChEBI" id="CHEBI:29105"/>
        <label>1</label>
    </ligand>
</feature>
<keyword evidence="2 12" id="KW-0235">DNA replication</keyword>
<evidence type="ECO:0000256" key="2">
    <source>
        <dbReference type="ARBA" id="ARBA00022705"/>
    </source>
</evidence>
<evidence type="ECO:0000256" key="9">
    <source>
        <dbReference type="ARBA" id="ARBA00023125"/>
    </source>
</evidence>
<evidence type="ECO:0000259" key="14">
    <source>
        <dbReference type="PROSITE" id="PS51194"/>
    </source>
</evidence>
<dbReference type="AlphaFoldDB" id="A0A9D1MJJ6"/>
<feature type="domain" description="Helicase ATP-binding" evidence="13">
    <location>
        <begin position="214"/>
        <end position="380"/>
    </location>
</feature>
<evidence type="ECO:0000256" key="11">
    <source>
        <dbReference type="ARBA" id="ARBA00048988"/>
    </source>
</evidence>
<evidence type="ECO:0000256" key="4">
    <source>
        <dbReference type="ARBA" id="ARBA00022741"/>
    </source>
</evidence>
<dbReference type="Proteomes" id="UP000824110">
    <property type="component" value="Unassembled WGS sequence"/>
</dbReference>
<accession>A0A9D1MJJ6</accession>
<evidence type="ECO:0000256" key="3">
    <source>
        <dbReference type="ARBA" id="ARBA00022723"/>
    </source>
</evidence>
<feature type="binding site" evidence="12">
    <location>
        <position position="442"/>
    </location>
    <ligand>
        <name>Zn(2+)</name>
        <dbReference type="ChEBI" id="CHEBI:29105"/>
        <label>1</label>
    </ligand>
</feature>
<dbReference type="PANTHER" id="PTHR30580">
    <property type="entry name" value="PRIMOSOMAL PROTEIN N"/>
    <property type="match status" value="1"/>
</dbReference>
<keyword evidence="5 12" id="KW-0378">Hydrolase</keyword>
<dbReference type="GO" id="GO:0006270">
    <property type="term" value="P:DNA replication initiation"/>
    <property type="evidence" value="ECO:0007669"/>
    <property type="project" value="TreeGrafter"/>
</dbReference>
<name>A0A9D1MJJ6_9FIRM</name>
<feature type="binding site" evidence="12">
    <location>
        <position position="485"/>
    </location>
    <ligand>
        <name>Zn(2+)</name>
        <dbReference type="ChEBI" id="CHEBI:29105"/>
        <label>1</label>
    </ligand>
</feature>
<dbReference type="NCBIfam" id="TIGR00595">
    <property type="entry name" value="priA"/>
    <property type="match status" value="1"/>
</dbReference>
<dbReference type="InterPro" id="IPR005259">
    <property type="entry name" value="PriA"/>
</dbReference>
<dbReference type="CDD" id="cd18804">
    <property type="entry name" value="SF2_C_priA"/>
    <property type="match status" value="1"/>
</dbReference>
<evidence type="ECO:0000256" key="7">
    <source>
        <dbReference type="ARBA" id="ARBA00022833"/>
    </source>
</evidence>
<reference evidence="15" key="1">
    <citation type="submission" date="2020-10" db="EMBL/GenBank/DDBJ databases">
        <authorList>
            <person name="Gilroy R."/>
        </authorList>
    </citation>
    <scope>NUCLEOTIDE SEQUENCE</scope>
    <source>
        <strain evidence="15">CHK195-12923</strain>
    </source>
</reference>
<dbReference type="HAMAP" id="MF_00983">
    <property type="entry name" value="PriA"/>
    <property type="match status" value="1"/>
</dbReference>
<comment type="function">
    <text evidence="12">Initiates the restart of stalled replication forks, which reloads the replicative helicase on sites other than the origin of replication. Recognizes and binds to abandoned replication forks and remodels them to uncover a helicase loading site. Promotes assembly of the primosome at these replication forks.</text>
</comment>
<dbReference type="InterPro" id="IPR027417">
    <property type="entry name" value="P-loop_NTPase"/>
</dbReference>
<sequence length="735" mass="81613">MNGKNFFQVAYFMYAQVIVDIAHTQVDKIFEYSCGAEVSAGCRVKVPFGGRVIDGFVAGISPVSSFPPEKIKPVAYVYDEPPALPEECFALMNELSERYRVPKAVCLRLFLSSEMRTGRVHEAYKKIIKYTGEAPALSKSAKKQREFLDFIISEGSADYVSSCEKFGRGAVNAVVEKGGAVIEQVKVNRSPSEFLGGVEQMRTLTPAQSAALESIENTPKRVHLIHGVTGSGKTEIYLNVISRALARGQTAIFLVPEISLTPQMFSQLKRRFGEKAAILHSGLSAGERFDEWWRLRTGEARIAVGARSAVFAPLENIGAIIIDEEHDGSYFSEAAPRYSTVEVAKMRAEYNDCKLILGSATPSVETYASAVSGEYNLITLTQRINGRPLPDITIADMRKEVKRGNNSAFSAALREELASTLESGNQAIIFLNRRGYSHSVICQDCGYSLKCENCDVSLAYHSEENCLKCHYCGARYRLPRACPECGGLHLRYGGTGTQRVVADLRSEFPSARILRMDNDTTSGKEGHYKILKQFADKQADILVGTQMIAKGHDFPSVTLVGILDADMSLHFSDYRAGERTFQLITQVSGRSGRAGEAGKVVLQTYSPENYILRYAVNYDYQCFFANEIALRKATHFPPFSVICRVMVTAEEDAPALEALKGVYFGTEALRSKYPQEFIFLNKMHSPIKKIQGRVRYQVLMRLESGRLLPQIYDLAVKYSSNKALVYVEENPVNLS</sequence>
<comment type="caution">
    <text evidence="15">The sequence shown here is derived from an EMBL/GenBank/DDBJ whole genome shotgun (WGS) entry which is preliminary data.</text>
</comment>
<dbReference type="FunFam" id="3.40.50.300:FF:000489">
    <property type="entry name" value="Primosome assembly protein PriA"/>
    <property type="match status" value="1"/>
</dbReference>
<keyword evidence="6 12" id="KW-0347">Helicase</keyword>
<feature type="domain" description="Helicase C-terminal" evidence="14">
    <location>
        <begin position="477"/>
        <end position="631"/>
    </location>
</feature>
<dbReference type="EC" id="5.6.2.4" evidence="12"/>
<dbReference type="InterPro" id="IPR011545">
    <property type="entry name" value="DEAD/DEAH_box_helicase_dom"/>
</dbReference>
<evidence type="ECO:0000256" key="10">
    <source>
        <dbReference type="ARBA" id="ARBA00023235"/>
    </source>
</evidence>
<dbReference type="InterPro" id="IPR001650">
    <property type="entry name" value="Helicase_C-like"/>
</dbReference>
<comment type="catalytic activity">
    <reaction evidence="12">
        <text>Couples ATP hydrolysis with the unwinding of duplex DNA by translocating in the 3'-5' direction.</text>
        <dbReference type="EC" id="5.6.2.4"/>
    </reaction>
</comment>
<gene>
    <name evidence="12 15" type="primary">priA</name>
    <name evidence="15" type="ORF">IAB69_03325</name>
</gene>
<evidence type="ECO:0000313" key="16">
    <source>
        <dbReference type="Proteomes" id="UP000824110"/>
    </source>
</evidence>
<dbReference type="Pfam" id="PF17764">
    <property type="entry name" value="PriA_3primeBD"/>
    <property type="match status" value="1"/>
</dbReference>
<feature type="binding site" evidence="12">
    <location>
        <position position="472"/>
    </location>
    <ligand>
        <name>Zn(2+)</name>
        <dbReference type="ChEBI" id="CHEBI:29105"/>
        <label>2</label>
    </ligand>
</feature>
<keyword evidence="3 12" id="KW-0479">Metal-binding</keyword>
<evidence type="ECO:0000259" key="13">
    <source>
        <dbReference type="PROSITE" id="PS51192"/>
    </source>
</evidence>
<dbReference type="GO" id="GO:0016787">
    <property type="term" value="F:hydrolase activity"/>
    <property type="evidence" value="ECO:0007669"/>
    <property type="project" value="UniProtKB-KW"/>
</dbReference>
<dbReference type="Pfam" id="PF00271">
    <property type="entry name" value="Helicase_C"/>
    <property type="match status" value="1"/>
</dbReference>
<dbReference type="Gene3D" id="3.40.50.300">
    <property type="entry name" value="P-loop containing nucleotide triphosphate hydrolases"/>
    <property type="match status" value="2"/>
</dbReference>
<evidence type="ECO:0000256" key="8">
    <source>
        <dbReference type="ARBA" id="ARBA00022840"/>
    </source>
</evidence>
<dbReference type="SUPFAM" id="SSF52540">
    <property type="entry name" value="P-loop containing nucleoside triphosphate hydrolases"/>
    <property type="match status" value="1"/>
</dbReference>
<dbReference type="InterPro" id="IPR042115">
    <property type="entry name" value="PriA_3primeBD_sf"/>
</dbReference>
<dbReference type="GO" id="GO:0006302">
    <property type="term" value="P:double-strand break repair"/>
    <property type="evidence" value="ECO:0007669"/>
    <property type="project" value="InterPro"/>
</dbReference>
<organism evidence="15 16">
    <name type="scientific">Candidatus Coproplasma excrementigallinarum</name>
    <dbReference type="NCBI Taxonomy" id="2840747"/>
    <lineage>
        <taxon>Bacteria</taxon>
        <taxon>Bacillati</taxon>
        <taxon>Bacillota</taxon>
        <taxon>Clostridia</taxon>
        <taxon>Eubacteriales</taxon>
        <taxon>Candidatus Coproplasma</taxon>
    </lineage>
</organism>
<dbReference type="SMART" id="SM00490">
    <property type="entry name" value="HELICc"/>
    <property type="match status" value="1"/>
</dbReference>
<comment type="subunit">
    <text evidence="12">Component of the replication restart primosome.</text>
</comment>
<keyword evidence="8 12" id="KW-0067">ATP-binding</keyword>
<dbReference type="GO" id="GO:1990077">
    <property type="term" value="C:primosome complex"/>
    <property type="evidence" value="ECO:0007669"/>
    <property type="project" value="UniProtKB-UniRule"/>
</dbReference>
<dbReference type="GO" id="GO:0043138">
    <property type="term" value="F:3'-5' DNA helicase activity"/>
    <property type="evidence" value="ECO:0007669"/>
    <property type="project" value="UniProtKB-EC"/>
</dbReference>
<keyword evidence="10 12" id="KW-0413">Isomerase</keyword>
<dbReference type="GO" id="GO:0006310">
    <property type="term" value="P:DNA recombination"/>
    <property type="evidence" value="ECO:0007669"/>
    <property type="project" value="InterPro"/>
</dbReference>
<feature type="binding site" evidence="12">
    <location>
        <position position="454"/>
    </location>
    <ligand>
        <name>Zn(2+)</name>
        <dbReference type="ChEBI" id="CHEBI:29105"/>
        <label>2</label>
    </ligand>
</feature>
<evidence type="ECO:0000256" key="5">
    <source>
        <dbReference type="ARBA" id="ARBA00022801"/>
    </source>
</evidence>
<evidence type="ECO:0000256" key="1">
    <source>
        <dbReference type="ARBA" id="ARBA00022515"/>
    </source>
</evidence>
<comment type="cofactor">
    <cofactor evidence="12">
        <name>Zn(2+)</name>
        <dbReference type="ChEBI" id="CHEBI:29105"/>
    </cofactor>
    <text evidence="12">Binds 2 zinc ions per subunit.</text>
</comment>
<dbReference type="Pfam" id="PF18319">
    <property type="entry name" value="Zn_ribbon_PriA"/>
    <property type="match status" value="1"/>
</dbReference>
<dbReference type="Pfam" id="PF00270">
    <property type="entry name" value="DEAD"/>
    <property type="match status" value="1"/>
</dbReference>
<dbReference type="GO" id="GO:0005524">
    <property type="term" value="F:ATP binding"/>
    <property type="evidence" value="ECO:0007669"/>
    <property type="project" value="UniProtKB-UniRule"/>
</dbReference>
<keyword evidence="9 12" id="KW-0238">DNA-binding</keyword>
<keyword evidence="4 12" id="KW-0547">Nucleotide-binding</keyword>
<reference evidence="15" key="2">
    <citation type="journal article" date="2021" name="PeerJ">
        <title>Extensive microbial diversity within the chicken gut microbiome revealed by metagenomics and culture.</title>
        <authorList>
            <person name="Gilroy R."/>
            <person name="Ravi A."/>
            <person name="Getino M."/>
            <person name="Pursley I."/>
            <person name="Horton D.L."/>
            <person name="Alikhan N.F."/>
            <person name="Baker D."/>
            <person name="Gharbi K."/>
            <person name="Hall N."/>
            <person name="Watson M."/>
            <person name="Adriaenssens E.M."/>
            <person name="Foster-Nyarko E."/>
            <person name="Jarju S."/>
            <person name="Secka A."/>
            <person name="Antonio M."/>
            <person name="Oren A."/>
            <person name="Chaudhuri R.R."/>
            <person name="La Ragione R."/>
            <person name="Hildebrand F."/>
            <person name="Pallen M.J."/>
        </authorList>
    </citation>
    <scope>NUCLEOTIDE SEQUENCE</scope>
    <source>
        <strain evidence="15">CHK195-12923</strain>
    </source>
</reference>
<dbReference type="InterPro" id="IPR014001">
    <property type="entry name" value="Helicase_ATP-bd"/>
</dbReference>
<dbReference type="GO" id="GO:0008270">
    <property type="term" value="F:zinc ion binding"/>
    <property type="evidence" value="ECO:0007669"/>
    <property type="project" value="UniProtKB-UniRule"/>
</dbReference>
<evidence type="ECO:0000313" key="15">
    <source>
        <dbReference type="EMBL" id="HIU61660.1"/>
    </source>
</evidence>
<feature type="binding site" evidence="12">
    <location>
        <position position="451"/>
    </location>
    <ligand>
        <name>Zn(2+)</name>
        <dbReference type="ChEBI" id="CHEBI:29105"/>
        <label>2</label>
    </ligand>
</feature>
<feature type="binding site" evidence="12">
    <location>
        <position position="445"/>
    </location>
    <ligand>
        <name>Zn(2+)</name>
        <dbReference type="ChEBI" id="CHEBI:29105"/>
        <label>1</label>
    </ligand>
</feature>